<dbReference type="SUPFAM" id="SSF53178">
    <property type="entry name" value="Peptidyl-tRNA hydrolase-like"/>
    <property type="match status" value="1"/>
</dbReference>
<dbReference type="GO" id="GO:0004045">
    <property type="term" value="F:peptidyl-tRNA hydrolase activity"/>
    <property type="evidence" value="ECO:0007669"/>
    <property type="project" value="InterPro"/>
</dbReference>
<evidence type="ECO:0000313" key="5">
    <source>
        <dbReference type="EMBL" id="QBM91159.1"/>
    </source>
</evidence>
<evidence type="ECO:0000256" key="4">
    <source>
        <dbReference type="SAM" id="Phobius"/>
    </source>
</evidence>
<dbReference type="Gene3D" id="3.40.50.1470">
    <property type="entry name" value="Peptidyl-tRNA hydrolase"/>
    <property type="match status" value="1"/>
</dbReference>
<dbReference type="InterPro" id="IPR036416">
    <property type="entry name" value="Pept_tRNA_hydro_sf"/>
</dbReference>
<dbReference type="PANTHER" id="PTHR17224:SF1">
    <property type="entry name" value="PEPTIDYL-TRNA HYDROLASE"/>
    <property type="match status" value="1"/>
</dbReference>
<dbReference type="AlphaFoldDB" id="A0A4P6XV81"/>
<evidence type="ECO:0000256" key="3">
    <source>
        <dbReference type="ARBA" id="ARBA00022884"/>
    </source>
</evidence>
<dbReference type="PANTHER" id="PTHR17224">
    <property type="entry name" value="PEPTIDYL-TRNA HYDROLASE"/>
    <property type="match status" value="1"/>
</dbReference>
<keyword evidence="1" id="KW-0820">tRNA-binding</keyword>
<reference evidence="6" key="1">
    <citation type="submission" date="2019-03" db="EMBL/GenBank/DDBJ databases">
        <title>Snf2 controls pulcherriminic acid biosynthesis and connects pigmentation and antifungal activity of the yeast Metschnikowia pulcherrima.</title>
        <authorList>
            <person name="Gore-Lloyd D."/>
            <person name="Sumann I."/>
            <person name="Brachmann A.O."/>
            <person name="Schneeberger K."/>
            <person name="Ortiz-Merino R.A."/>
            <person name="Moreno-Beltran M."/>
            <person name="Schlaefli M."/>
            <person name="Kirner P."/>
            <person name="Santos Kron A."/>
            <person name="Wolfe K.H."/>
            <person name="Piel J."/>
            <person name="Ahrens C.H."/>
            <person name="Henk D."/>
            <person name="Freimoser F.M."/>
        </authorList>
    </citation>
    <scope>NUCLEOTIDE SEQUENCE [LARGE SCALE GENOMIC DNA]</scope>
    <source>
        <strain evidence="6">APC 1.2</strain>
    </source>
</reference>
<keyword evidence="6" id="KW-1185">Reference proteome</keyword>
<name>A0A4P6XV81_9ASCO</name>
<keyword evidence="4" id="KW-0472">Membrane</keyword>
<dbReference type="Pfam" id="PF01195">
    <property type="entry name" value="Pept_tRNA_hydro"/>
    <property type="match status" value="1"/>
</dbReference>
<keyword evidence="4" id="KW-0812">Transmembrane</keyword>
<evidence type="ECO:0000256" key="2">
    <source>
        <dbReference type="ARBA" id="ARBA00022801"/>
    </source>
</evidence>
<feature type="transmembrane region" description="Helical" evidence="4">
    <location>
        <begin position="16"/>
        <end position="35"/>
    </location>
</feature>
<dbReference type="GO" id="GO:0000049">
    <property type="term" value="F:tRNA binding"/>
    <property type="evidence" value="ECO:0007669"/>
    <property type="project" value="UniProtKB-KW"/>
</dbReference>
<keyword evidence="2 5" id="KW-0378">Hydrolase</keyword>
<dbReference type="Proteomes" id="UP000292447">
    <property type="component" value="Chromosome VII"/>
</dbReference>
<sequence>MVIDFGKIFFWRFRHAAFFPFLPFTHGYVFPQSFIRLSLLKRMRRPWCRGVSPPLVHHRNFYVTTIHLEIYLGIPYTRLNSICVIMSTIVFFSVGNPGKMARHSVGHFVLKTLMEALGAKQLVKKGMYSISTMDDLVFVKSNSYMNESGKPLRKFLTSEKIGQCVVIVIYDDFEANMPKVRLQQFKKNESHGGIKSAVKELQALGVEGLKLGVGIGPKPVQASRDMMGAWVLSDFKEDEKSLLSTSMESVYKYVDAIISSEGDVGDCNKLNARVTKAMKGDD</sequence>
<keyword evidence="4" id="KW-1133">Transmembrane helix</keyword>
<dbReference type="STRING" id="2163413.A0A4P6XV81"/>
<accession>A0A4P6XV81</accession>
<dbReference type="EMBL" id="CP034462">
    <property type="protein sequence ID" value="QBM91159.1"/>
    <property type="molecule type" value="Genomic_DNA"/>
</dbReference>
<proteinExistence type="predicted"/>
<dbReference type="InterPro" id="IPR001328">
    <property type="entry name" value="Pept_tRNA_hydro"/>
</dbReference>
<organism evidence="5 6">
    <name type="scientific">Metschnikowia aff. pulcherrima</name>
    <dbReference type="NCBI Taxonomy" id="2163413"/>
    <lineage>
        <taxon>Eukaryota</taxon>
        <taxon>Fungi</taxon>
        <taxon>Dikarya</taxon>
        <taxon>Ascomycota</taxon>
        <taxon>Saccharomycotina</taxon>
        <taxon>Pichiomycetes</taxon>
        <taxon>Metschnikowiaceae</taxon>
        <taxon>Metschnikowia</taxon>
    </lineage>
</organism>
<keyword evidence="3" id="KW-0694">RNA-binding</keyword>
<gene>
    <name evidence="5" type="primary">MPUL0G02020</name>
    <name evidence="5" type="ORF">METSCH_G02020</name>
</gene>
<protein>
    <submittedName>
        <fullName evidence="5">Peptidyl-tRNA hydrolase</fullName>
    </submittedName>
</protein>
<evidence type="ECO:0000313" key="6">
    <source>
        <dbReference type="Proteomes" id="UP000292447"/>
    </source>
</evidence>
<evidence type="ECO:0000256" key="1">
    <source>
        <dbReference type="ARBA" id="ARBA00022555"/>
    </source>
</evidence>